<keyword evidence="1" id="KW-1133">Transmembrane helix</keyword>
<evidence type="ECO:0000259" key="2">
    <source>
        <dbReference type="Pfam" id="PF13456"/>
    </source>
</evidence>
<dbReference type="PANTHER" id="PTHR47723:SF19">
    <property type="entry name" value="POLYNUCLEOTIDYL TRANSFERASE, RIBONUCLEASE H-LIKE SUPERFAMILY PROTEIN"/>
    <property type="match status" value="1"/>
</dbReference>
<evidence type="ECO:0000256" key="1">
    <source>
        <dbReference type="SAM" id="Phobius"/>
    </source>
</evidence>
<dbReference type="InterPro" id="IPR012337">
    <property type="entry name" value="RNaseH-like_sf"/>
</dbReference>
<evidence type="ECO:0000313" key="4">
    <source>
        <dbReference type="Proteomes" id="UP001341840"/>
    </source>
</evidence>
<feature type="transmembrane region" description="Helical" evidence="1">
    <location>
        <begin position="43"/>
        <end position="65"/>
    </location>
</feature>
<dbReference type="CDD" id="cd06222">
    <property type="entry name" value="RNase_H_like"/>
    <property type="match status" value="1"/>
</dbReference>
<protein>
    <recommendedName>
        <fullName evidence="2">RNase H type-1 domain-containing protein</fullName>
    </recommendedName>
</protein>
<dbReference type="Pfam" id="PF13456">
    <property type="entry name" value="RVT_3"/>
    <property type="match status" value="1"/>
</dbReference>
<gene>
    <name evidence="3" type="ORF">PIB30_037274</name>
</gene>
<keyword evidence="4" id="KW-1185">Reference proteome</keyword>
<accession>A0ABU6VEU6</accession>
<evidence type="ECO:0000313" key="3">
    <source>
        <dbReference type="EMBL" id="MED6171073.1"/>
    </source>
</evidence>
<dbReference type="InterPro" id="IPR053151">
    <property type="entry name" value="RNase_H-like"/>
</dbReference>
<keyword evidence="1" id="KW-0472">Membrane</keyword>
<reference evidence="3 4" key="1">
    <citation type="journal article" date="2023" name="Plants (Basel)">
        <title>Bridging the Gap: Combining Genomics and Transcriptomics Approaches to Understand Stylosanthes scabra, an Orphan Legume from the Brazilian Caatinga.</title>
        <authorList>
            <person name="Ferreira-Neto J.R.C."/>
            <person name="da Silva M.D."/>
            <person name="Binneck E."/>
            <person name="de Melo N.F."/>
            <person name="da Silva R.H."/>
            <person name="de Melo A.L.T.M."/>
            <person name="Pandolfi V."/>
            <person name="Bustamante F.O."/>
            <person name="Brasileiro-Vidal A.C."/>
            <person name="Benko-Iseppon A.M."/>
        </authorList>
    </citation>
    <scope>NUCLEOTIDE SEQUENCE [LARGE SCALE GENOMIC DNA]</scope>
    <source>
        <tissue evidence="3">Leaves</tissue>
    </source>
</reference>
<organism evidence="3 4">
    <name type="scientific">Stylosanthes scabra</name>
    <dbReference type="NCBI Taxonomy" id="79078"/>
    <lineage>
        <taxon>Eukaryota</taxon>
        <taxon>Viridiplantae</taxon>
        <taxon>Streptophyta</taxon>
        <taxon>Embryophyta</taxon>
        <taxon>Tracheophyta</taxon>
        <taxon>Spermatophyta</taxon>
        <taxon>Magnoliopsida</taxon>
        <taxon>eudicotyledons</taxon>
        <taxon>Gunneridae</taxon>
        <taxon>Pentapetalae</taxon>
        <taxon>rosids</taxon>
        <taxon>fabids</taxon>
        <taxon>Fabales</taxon>
        <taxon>Fabaceae</taxon>
        <taxon>Papilionoideae</taxon>
        <taxon>50 kb inversion clade</taxon>
        <taxon>dalbergioids sensu lato</taxon>
        <taxon>Dalbergieae</taxon>
        <taxon>Pterocarpus clade</taxon>
        <taxon>Stylosanthes</taxon>
    </lineage>
</organism>
<dbReference type="EMBL" id="JASCZI010151221">
    <property type="protein sequence ID" value="MED6171073.1"/>
    <property type="molecule type" value="Genomic_DNA"/>
</dbReference>
<sequence length="202" mass="23108">MGWFWLASSSKTYSCKDGYLWLAKRHVDWQENSNWLRHWRLKMIMFGIGFITIVSIENSCFVLEFGGFGVTETMMFSTPYPWSISKVKGLCLSMAKELENATCFLSNFTPQFLLSSWVPPSLTQVEINCDGSFFPHLNAAGFACVIRDSLGNWIIGAAGTLQETSIFKYELFALWRGLLLTWDSVHRDIIGETDNIHVFRFA</sequence>
<dbReference type="InterPro" id="IPR036397">
    <property type="entry name" value="RNaseH_sf"/>
</dbReference>
<feature type="domain" description="RNase H type-1" evidence="2">
    <location>
        <begin position="128"/>
        <end position="200"/>
    </location>
</feature>
<dbReference type="SUPFAM" id="SSF53098">
    <property type="entry name" value="Ribonuclease H-like"/>
    <property type="match status" value="1"/>
</dbReference>
<dbReference type="InterPro" id="IPR044730">
    <property type="entry name" value="RNase_H-like_dom_plant"/>
</dbReference>
<dbReference type="PANTHER" id="PTHR47723">
    <property type="entry name" value="OS05G0353850 PROTEIN"/>
    <property type="match status" value="1"/>
</dbReference>
<dbReference type="Proteomes" id="UP001341840">
    <property type="component" value="Unassembled WGS sequence"/>
</dbReference>
<comment type="caution">
    <text evidence="3">The sequence shown here is derived from an EMBL/GenBank/DDBJ whole genome shotgun (WGS) entry which is preliminary data.</text>
</comment>
<keyword evidence="1" id="KW-0812">Transmembrane</keyword>
<dbReference type="InterPro" id="IPR002156">
    <property type="entry name" value="RNaseH_domain"/>
</dbReference>
<dbReference type="Gene3D" id="3.30.420.10">
    <property type="entry name" value="Ribonuclease H-like superfamily/Ribonuclease H"/>
    <property type="match status" value="1"/>
</dbReference>
<proteinExistence type="predicted"/>
<name>A0ABU6VEU6_9FABA</name>